<feature type="domain" description="YheO-like" evidence="1">
    <location>
        <begin position="22"/>
        <end position="130"/>
    </location>
</feature>
<name>A0ABP8UUY5_9ACTN</name>
<dbReference type="PANTHER" id="PTHR35568:SF1">
    <property type="entry name" value="TRANSCRIPTIONAL REGULATOR DAUR"/>
    <property type="match status" value="1"/>
</dbReference>
<dbReference type="Pfam" id="PF13309">
    <property type="entry name" value="HTH_22"/>
    <property type="match status" value="1"/>
</dbReference>
<evidence type="ECO:0000313" key="3">
    <source>
        <dbReference type="EMBL" id="GAA4640629.1"/>
    </source>
</evidence>
<dbReference type="EMBL" id="BAABHK010000034">
    <property type="protein sequence ID" value="GAA4640629.1"/>
    <property type="molecule type" value="Genomic_DNA"/>
</dbReference>
<accession>A0ABP8UUY5</accession>
<comment type="caution">
    <text evidence="3">The sequence shown here is derived from an EMBL/GenBank/DDBJ whole genome shotgun (WGS) entry which is preliminary data.</text>
</comment>
<dbReference type="InterPro" id="IPR013559">
    <property type="entry name" value="YheO"/>
</dbReference>
<dbReference type="Proteomes" id="UP001501442">
    <property type="component" value="Unassembled WGS sequence"/>
</dbReference>
<feature type="domain" description="Transcriptional regulator DauR-like HTH" evidence="2">
    <location>
        <begin position="159"/>
        <end position="220"/>
    </location>
</feature>
<evidence type="ECO:0000313" key="4">
    <source>
        <dbReference type="Proteomes" id="UP001501442"/>
    </source>
</evidence>
<protein>
    <submittedName>
        <fullName evidence="3">Helix-turn-helix transcriptional regulator</fullName>
    </submittedName>
</protein>
<gene>
    <name evidence="3" type="ORF">GCM10023196_106940</name>
</gene>
<reference evidence="4" key="1">
    <citation type="journal article" date="2019" name="Int. J. Syst. Evol. Microbiol.">
        <title>The Global Catalogue of Microorganisms (GCM) 10K type strain sequencing project: providing services to taxonomists for standard genome sequencing and annotation.</title>
        <authorList>
            <consortium name="The Broad Institute Genomics Platform"/>
            <consortium name="The Broad Institute Genome Sequencing Center for Infectious Disease"/>
            <person name="Wu L."/>
            <person name="Ma J."/>
        </authorList>
    </citation>
    <scope>NUCLEOTIDE SEQUENCE [LARGE SCALE GENOMIC DNA]</scope>
    <source>
        <strain evidence="4">JCM 17939</strain>
    </source>
</reference>
<sequence length="245" mass="27214">MNDDRRSQSSLRQDHLVVFNILRNIATAVADMFGEGCETVVHDLHDPASSIVHIENGHVTGRKVGDGIRDLAAILRSERFHDDMLTDYITKTKEGKVLKSSTLVVRDENGDVIAAFAVNYDLGKFYAVKNVIDSFVTGHELDPPESEKLIEDSGVLSILRHIIRQSIDEVGIPVSEMTKSDKVKVVAFLDEREVFLVRGAIDYVAQTLSVSRFTIYNYLDEVRAAQIAADDSARTPPADEGLTRK</sequence>
<proteinExistence type="predicted"/>
<evidence type="ECO:0000259" key="2">
    <source>
        <dbReference type="Pfam" id="PF13309"/>
    </source>
</evidence>
<dbReference type="RefSeq" id="WP_345444459.1">
    <property type="nucleotide sequence ID" value="NZ_BAABHK010000034.1"/>
</dbReference>
<dbReference type="InterPro" id="IPR039445">
    <property type="entry name" value="DauR-like_HTH"/>
</dbReference>
<dbReference type="Pfam" id="PF08348">
    <property type="entry name" value="PAS_6"/>
    <property type="match status" value="1"/>
</dbReference>
<dbReference type="PANTHER" id="PTHR35568">
    <property type="entry name" value="TRANSCRIPTIONAL REGULATOR DAUR"/>
    <property type="match status" value="1"/>
</dbReference>
<evidence type="ECO:0000259" key="1">
    <source>
        <dbReference type="Pfam" id="PF08348"/>
    </source>
</evidence>
<organism evidence="3 4">
    <name type="scientific">Actinoallomurus vinaceus</name>
    <dbReference type="NCBI Taxonomy" id="1080074"/>
    <lineage>
        <taxon>Bacteria</taxon>
        <taxon>Bacillati</taxon>
        <taxon>Actinomycetota</taxon>
        <taxon>Actinomycetes</taxon>
        <taxon>Streptosporangiales</taxon>
        <taxon>Thermomonosporaceae</taxon>
        <taxon>Actinoallomurus</taxon>
    </lineage>
</organism>
<keyword evidence="4" id="KW-1185">Reference proteome</keyword>
<dbReference type="InterPro" id="IPR039446">
    <property type="entry name" value="DauR-like"/>
</dbReference>